<gene>
    <name evidence="3" type="ORF">Edafosvirus18_19</name>
</gene>
<evidence type="ECO:0000256" key="2">
    <source>
        <dbReference type="ARBA" id="ARBA00022840"/>
    </source>
</evidence>
<dbReference type="InterPro" id="IPR013641">
    <property type="entry name" value="KTI12/PSTK"/>
</dbReference>
<dbReference type="InterPro" id="IPR027417">
    <property type="entry name" value="P-loop_NTPase"/>
</dbReference>
<protein>
    <recommendedName>
        <fullName evidence="4">HD domain-containing protein</fullName>
    </recommendedName>
</protein>
<keyword evidence="1" id="KW-0547">Nucleotide-binding</keyword>
<organism evidence="3">
    <name type="scientific">Edafosvirus sp</name>
    <dbReference type="NCBI Taxonomy" id="2487765"/>
    <lineage>
        <taxon>Viruses</taxon>
        <taxon>Varidnaviria</taxon>
        <taxon>Bamfordvirae</taxon>
        <taxon>Nucleocytoviricota</taxon>
        <taxon>Megaviricetes</taxon>
        <taxon>Imitervirales</taxon>
        <taxon>Mimiviridae</taxon>
        <taxon>Klosneuvirinae</taxon>
    </lineage>
</organism>
<evidence type="ECO:0008006" key="4">
    <source>
        <dbReference type="Google" id="ProtNLM"/>
    </source>
</evidence>
<dbReference type="EMBL" id="MK072083">
    <property type="protein sequence ID" value="AYV78570.1"/>
    <property type="molecule type" value="Genomic_DNA"/>
</dbReference>
<name>A0A3G4ZUI5_9VIRU</name>
<proteinExistence type="predicted"/>
<dbReference type="GO" id="GO:0005524">
    <property type="term" value="F:ATP binding"/>
    <property type="evidence" value="ECO:0007669"/>
    <property type="project" value="UniProtKB-KW"/>
</dbReference>
<dbReference type="SUPFAM" id="SSF109604">
    <property type="entry name" value="HD-domain/PDEase-like"/>
    <property type="match status" value="1"/>
</dbReference>
<evidence type="ECO:0000313" key="3">
    <source>
        <dbReference type="EMBL" id="AYV78570.1"/>
    </source>
</evidence>
<dbReference type="SUPFAM" id="SSF52540">
    <property type="entry name" value="P-loop containing nucleoside triphosphate hydrolases"/>
    <property type="match status" value="1"/>
</dbReference>
<sequence>MDALHKLSLDLLTSILSLNEKNIAETLETYKVFLKDFPDLIHTKINNLKTLTISPYLKQIGVLLQIKFNIYVVKKGLQEMKEVDFASILKEISNHNIHKVTVKGQVYKCDFHIESLLAHLILAMLTTMAYLPEALADAPKVSTDVPEVSTDVPEVSTDVPVEEIKEEEKKLSKHVLYGFTALLHDIGKYSCVGILNIKDKKWTQFPFHGEMGSGIIQQAYNDEFAKLISKAEWEYIARTICVHMCGYHEHNPHLAQTKYKWSLLQLESSNVKEMLSILSVADHFAGIKKRGEVHEVDYKSFIESRDTFKKSITSSTFDIKEFMKTNTLQGTILMMCGMSCSGKSTLTTKIVSALNKFGITTCIIERDDVLCKCVAKFLKEPIPAGKVTGETYLRYRKVYEEKKLSNVVNKTMSSEIDKELKTGKFVILDTVMNIFKGIETATPESIKKAFKIAIHVIRDQLITEEDGKRLGISLSKQLEIHGDKTEFAWLPQSIIGENHFGGRLKQLTSISTASDVFGCRDKMRPHLVHTATWKLGHDELIRQLLILGGTEMKIESGATNEMIMNICEYVNHLYKQYGFDRMKSMITTNGFLLKSYAEFDNKMIKIKYIDGCQYWKAKWARQCRGVFLFLNSNDKFICIKYQLQRGAEICKEVSNMPYYELLDDVQQDTVQKIINNDPLNGYLSFKSDGCLLGISLFKKGTEICNEILKYIKNHGDEFAKSVNKIAIEMNLPFVPVIGSQNTLFVGEDIHSYVMTAIASSNGFSNEEIKKMAELKKPNEVFEDIGHLLLTNVLNFYNATHDSLKSNIMTLSFEAVCKNRTCAWNNIHKELAISYQSSFIKFLGCTYCLGEEKNEMGEFKAHFQLEKELSVTNWNEPIWWKITSATQIEEMLQDLSKCLDQKGDMDEKKFFTKYKPYNSMLLQDLIIDYEGFVFYRDVGKGRLDYSKIKTLIYYKTHKFHTDDLAFIMNLSPHIEAIFPNAKLIKNFFKELPTQLKFACNDIIEVCLKPKEENKLFSGLPEKAKTSFDKHNISVKMKMFINSSPEWKDICYNIFVKYFTYLPNEENTHCLLKSIIMSLSPCEDDLDKRIIEMTTDYKKNELTKELLICLIGKKNMA</sequence>
<evidence type="ECO:0000256" key="1">
    <source>
        <dbReference type="ARBA" id="ARBA00022741"/>
    </source>
</evidence>
<dbReference type="Gene3D" id="3.40.50.300">
    <property type="entry name" value="P-loop containing nucleotide triphosphate hydrolases"/>
    <property type="match status" value="1"/>
</dbReference>
<keyword evidence="2" id="KW-0067">ATP-binding</keyword>
<dbReference type="Pfam" id="PF08433">
    <property type="entry name" value="KTI12"/>
    <property type="match status" value="1"/>
</dbReference>
<reference evidence="3" key="1">
    <citation type="submission" date="2018-10" db="EMBL/GenBank/DDBJ databases">
        <title>Hidden diversity of soil giant viruses.</title>
        <authorList>
            <person name="Schulz F."/>
            <person name="Alteio L."/>
            <person name="Goudeau D."/>
            <person name="Ryan E.M."/>
            <person name="Malmstrom R.R."/>
            <person name="Blanchard J."/>
            <person name="Woyke T."/>
        </authorList>
    </citation>
    <scope>NUCLEOTIDE SEQUENCE</scope>
    <source>
        <strain evidence="3">EDV1</strain>
    </source>
</reference>
<accession>A0A3G4ZUI5</accession>